<dbReference type="PROSITE" id="PS00888">
    <property type="entry name" value="CNMP_BINDING_1"/>
    <property type="match status" value="1"/>
</dbReference>
<comment type="subcellular location">
    <subcellularLocation>
        <location evidence="2">Endomembrane system</location>
    </subcellularLocation>
</comment>
<keyword evidence="14" id="KW-0142">cGMP-binding</keyword>
<feature type="region of interest" description="Disordered" evidence="20">
    <location>
        <begin position="15"/>
        <end position="47"/>
    </location>
</feature>
<proteinExistence type="inferred from homology"/>
<evidence type="ECO:0000256" key="15">
    <source>
        <dbReference type="ARBA" id="ARBA00023136"/>
    </source>
</evidence>
<dbReference type="PROSITE" id="PS50042">
    <property type="entry name" value="CNMP_BINDING_3"/>
    <property type="match status" value="4"/>
</dbReference>
<keyword evidence="6" id="KW-0723">Serine/threonine-protein kinase</keyword>
<evidence type="ECO:0000256" key="2">
    <source>
        <dbReference type="ARBA" id="ARBA00004308"/>
    </source>
</evidence>
<protein>
    <recommendedName>
        <fullName evidence="16">cGMP-dependent protein kinase</fullName>
        <ecNumber evidence="4">2.7.11.12</ecNumber>
    </recommendedName>
</protein>
<sequence>MGQICMKFKPNRYIEGEDKNNDVTGEERTHLNRVPKPDHKKSAVHDEEAALRELAEKKKKSKPGTLRQVMTYIEAQDAEIDPQAQKSQDDKKLIITALNNHFIFTSLTDEDKEMVAESMQLYIFQLGSTVFEQEKPSRSYYVVKSGVLEVIVNGKRVNRIHPGEGFGELALLHDNPRSATVRCLEKTLLWGIERQTFRKVIEEMNTQIYEQNREFLEKVALLQPLSSRQKDSLAASLVACKYTSGQKIISEGESGQQLFIIKEGTVSVQKGSQEIARLHAGGYFGEMALLTNAPRSATCVAIEGPVKCVSLSRETLQKTLGNQLQDIIEKNTIMEAINKSETLGYLNKDQKDSIIRELHIKSYKGGDVVIQAGTSCSSKLFIIITGRLQFAKTTQLFADKGTAVGDVYVAQTHSEEQKYEDDMIASSDMKVGELTKYRFEVSIGGRYEDVVKENAATNVLRKVYLFNTLDSTKMKELFGIIRSVKYGEGDIIIKEGTPIDAVYIVKRGKVDLRKNGELIRTVMKHDYFGERGFLIDNISTVSAIANGGVTVWVIQNNDFIQLVNENMRKQLLKRIKMEDERVELKDLIVIKLLGKGMFGKVYLVRPASAFQLYALKAISRRKIDIYAIQEHLLLEKHILLLIDHPFIVKMVRTYKDDKRIYFLLEYIHGLELSMILRHVGLLSNSDSQFYIGSLILVLQYLHERDIIYRDVKPDNVMVDSSGFIKLIDFGTAKQVQGRTYTLVGTYHYMSPEAIVGKGYNKNADLWSLGICLYEFLCGRVPFGEDEEDPYKIYEAILDMNLEYPSEIEGPSESAKSLIGQLLSKLGEHRSGGSIENLKKHEWFAGFDWEGLMHQTVVPPYTPDVGDNFEDIEEDDAEQREPWDQVLNQESEDSDSSMPELIDTELEEFKLSIPRNWDAGF</sequence>
<evidence type="ECO:0000313" key="25">
    <source>
        <dbReference type="Proteomes" id="UP001162131"/>
    </source>
</evidence>
<dbReference type="InterPro" id="IPR018488">
    <property type="entry name" value="cNMP-bd_CS"/>
</dbReference>
<feature type="region of interest" description="Disordered" evidence="20">
    <location>
        <begin position="875"/>
        <end position="899"/>
    </location>
</feature>
<dbReference type="PROSITE" id="PS51285">
    <property type="entry name" value="AGC_KINASE_CTER"/>
    <property type="match status" value="1"/>
</dbReference>
<evidence type="ECO:0000256" key="8">
    <source>
        <dbReference type="ARBA" id="ARBA00022679"/>
    </source>
</evidence>
<dbReference type="GO" id="GO:0012505">
    <property type="term" value="C:endomembrane system"/>
    <property type="evidence" value="ECO:0007669"/>
    <property type="project" value="UniProtKB-SubCell"/>
</dbReference>
<feature type="binding site" evidence="19">
    <location>
        <position position="616"/>
    </location>
    <ligand>
        <name>ATP</name>
        <dbReference type="ChEBI" id="CHEBI:30616"/>
    </ligand>
</feature>
<dbReference type="CDD" id="cd00038">
    <property type="entry name" value="CAP_ED"/>
    <property type="match status" value="3"/>
</dbReference>
<evidence type="ECO:0000256" key="7">
    <source>
        <dbReference type="ARBA" id="ARBA00022535"/>
    </source>
</evidence>
<dbReference type="PROSITE" id="PS50011">
    <property type="entry name" value="PROTEIN_KINASE_DOM"/>
    <property type="match status" value="1"/>
</dbReference>
<keyword evidence="15" id="KW-0472">Membrane</keyword>
<dbReference type="AlphaFoldDB" id="A0AAU9JZ70"/>
<dbReference type="InterPro" id="IPR011009">
    <property type="entry name" value="Kinase-like_dom_sf"/>
</dbReference>
<feature type="domain" description="AGC-kinase C-terminal" evidence="23">
    <location>
        <begin position="844"/>
        <end position="920"/>
    </location>
</feature>
<dbReference type="PROSITE" id="PS00108">
    <property type="entry name" value="PROTEIN_KINASE_ST"/>
    <property type="match status" value="1"/>
</dbReference>
<evidence type="ECO:0000256" key="14">
    <source>
        <dbReference type="ARBA" id="ARBA00022992"/>
    </source>
</evidence>
<gene>
    <name evidence="24" type="ORF">BSTOLATCC_MIC42276</name>
</gene>
<evidence type="ECO:0000256" key="6">
    <source>
        <dbReference type="ARBA" id="ARBA00022527"/>
    </source>
</evidence>
<evidence type="ECO:0000256" key="4">
    <source>
        <dbReference type="ARBA" id="ARBA00012428"/>
    </source>
</evidence>
<accession>A0AAU9JZ70</accession>
<dbReference type="InterPro" id="IPR014710">
    <property type="entry name" value="RmlC-like_jellyroll"/>
</dbReference>
<evidence type="ECO:0000256" key="20">
    <source>
        <dbReference type="SAM" id="MobiDB-lite"/>
    </source>
</evidence>
<dbReference type="SUPFAM" id="SSF51206">
    <property type="entry name" value="cAMP-binding domain-like"/>
    <property type="match status" value="4"/>
</dbReference>
<evidence type="ECO:0000256" key="17">
    <source>
        <dbReference type="ARBA" id="ARBA00047298"/>
    </source>
</evidence>
<dbReference type="InterPro" id="IPR018490">
    <property type="entry name" value="cNMP-bd_dom_sf"/>
</dbReference>
<dbReference type="GO" id="GO:0005524">
    <property type="term" value="F:ATP binding"/>
    <property type="evidence" value="ECO:0007669"/>
    <property type="project" value="UniProtKB-UniRule"/>
</dbReference>
<dbReference type="GO" id="GO:0005952">
    <property type="term" value="C:cAMP-dependent protein kinase complex"/>
    <property type="evidence" value="ECO:0007669"/>
    <property type="project" value="TreeGrafter"/>
</dbReference>
<comment type="catalytic activity">
    <reaction evidence="18">
        <text>L-seryl-[protein] + ATP = O-phospho-L-seryl-[protein] + ADP + H(+)</text>
        <dbReference type="Rhea" id="RHEA:17989"/>
        <dbReference type="Rhea" id="RHEA-COMP:9863"/>
        <dbReference type="Rhea" id="RHEA-COMP:11604"/>
        <dbReference type="ChEBI" id="CHEBI:15378"/>
        <dbReference type="ChEBI" id="CHEBI:29999"/>
        <dbReference type="ChEBI" id="CHEBI:30616"/>
        <dbReference type="ChEBI" id="CHEBI:83421"/>
        <dbReference type="ChEBI" id="CHEBI:456216"/>
        <dbReference type="EC" id="2.7.11.12"/>
    </reaction>
</comment>
<dbReference type="SUPFAM" id="SSF56112">
    <property type="entry name" value="Protein kinase-like (PK-like)"/>
    <property type="match status" value="1"/>
</dbReference>
<keyword evidence="13" id="KW-0460">Magnesium</keyword>
<feature type="domain" description="Cyclic nucleotide-binding" evidence="22">
    <location>
        <begin position="342"/>
        <end position="440"/>
    </location>
</feature>
<dbReference type="InterPro" id="IPR000961">
    <property type="entry name" value="AGC-kinase_C"/>
</dbReference>
<evidence type="ECO:0000313" key="24">
    <source>
        <dbReference type="EMBL" id="CAG9327018.1"/>
    </source>
</evidence>
<dbReference type="EC" id="2.7.11.12" evidence="4"/>
<dbReference type="EMBL" id="CAJZBQ010000041">
    <property type="protein sequence ID" value="CAG9327018.1"/>
    <property type="molecule type" value="Genomic_DNA"/>
</dbReference>
<dbReference type="SMART" id="SM00220">
    <property type="entry name" value="S_TKc"/>
    <property type="match status" value="1"/>
</dbReference>
<evidence type="ECO:0000256" key="18">
    <source>
        <dbReference type="ARBA" id="ARBA00047462"/>
    </source>
</evidence>
<dbReference type="PANTHER" id="PTHR24353:SF37">
    <property type="entry name" value="CAMP-DEPENDENT PROTEIN KINASE CATALYTIC SUBUNIT PRKX"/>
    <property type="match status" value="1"/>
</dbReference>
<keyword evidence="10 19" id="KW-0547">Nucleotide-binding</keyword>
<evidence type="ECO:0000256" key="13">
    <source>
        <dbReference type="ARBA" id="ARBA00022842"/>
    </source>
</evidence>
<dbReference type="GO" id="GO:0004691">
    <property type="term" value="F:cAMP-dependent protein kinase activity"/>
    <property type="evidence" value="ECO:0007669"/>
    <property type="project" value="TreeGrafter"/>
</dbReference>
<dbReference type="Pfam" id="PF00027">
    <property type="entry name" value="cNMP_binding"/>
    <property type="match status" value="3"/>
</dbReference>
<keyword evidence="25" id="KW-1185">Reference proteome</keyword>
<evidence type="ECO:0000259" key="23">
    <source>
        <dbReference type="PROSITE" id="PS51285"/>
    </source>
</evidence>
<feature type="domain" description="Protein kinase" evidence="21">
    <location>
        <begin position="587"/>
        <end position="843"/>
    </location>
</feature>
<dbReference type="Gene3D" id="3.30.200.20">
    <property type="entry name" value="Phosphorylase Kinase, domain 1"/>
    <property type="match status" value="1"/>
</dbReference>
<dbReference type="Gene3D" id="1.10.510.10">
    <property type="entry name" value="Transferase(Phosphotransferase) domain 1"/>
    <property type="match status" value="1"/>
</dbReference>
<comment type="similarity">
    <text evidence="3">Belongs to the protein kinase superfamily. AGC Ser/Thr protein kinase family. cGMP subfamily.</text>
</comment>
<evidence type="ECO:0000259" key="22">
    <source>
        <dbReference type="PROSITE" id="PS50042"/>
    </source>
</evidence>
<comment type="cofactor">
    <cofactor evidence="1">
        <name>Mg(2+)</name>
        <dbReference type="ChEBI" id="CHEBI:18420"/>
    </cofactor>
</comment>
<comment type="catalytic activity">
    <reaction evidence="17">
        <text>L-threonyl-[protein] + ATP = O-phospho-L-threonyl-[protein] + ADP + H(+)</text>
        <dbReference type="Rhea" id="RHEA:46608"/>
        <dbReference type="Rhea" id="RHEA-COMP:11060"/>
        <dbReference type="Rhea" id="RHEA-COMP:11605"/>
        <dbReference type="ChEBI" id="CHEBI:15378"/>
        <dbReference type="ChEBI" id="CHEBI:30013"/>
        <dbReference type="ChEBI" id="CHEBI:30616"/>
        <dbReference type="ChEBI" id="CHEBI:61977"/>
        <dbReference type="ChEBI" id="CHEBI:456216"/>
        <dbReference type="EC" id="2.7.11.12"/>
    </reaction>
</comment>
<comment type="caution">
    <text evidence="24">The sequence shown here is derived from an EMBL/GenBank/DDBJ whole genome shotgun (WGS) entry which is preliminary data.</text>
</comment>
<dbReference type="PRINTS" id="PR00103">
    <property type="entry name" value="CAMPKINASE"/>
</dbReference>
<keyword evidence="7" id="KW-0140">cGMP</keyword>
<keyword evidence="11" id="KW-0418">Kinase</keyword>
<dbReference type="InterPro" id="IPR000595">
    <property type="entry name" value="cNMP-bd_dom"/>
</dbReference>
<evidence type="ECO:0000256" key="16">
    <source>
        <dbReference type="ARBA" id="ARBA00024113"/>
    </source>
</evidence>
<name>A0AAU9JZ70_9CILI</name>
<dbReference type="Pfam" id="PF00069">
    <property type="entry name" value="Pkinase"/>
    <property type="match status" value="1"/>
</dbReference>
<keyword evidence="5" id="KW-0963">Cytoplasm</keyword>
<evidence type="ECO:0000256" key="3">
    <source>
        <dbReference type="ARBA" id="ARBA00006352"/>
    </source>
</evidence>
<feature type="domain" description="Cyclic nucleotide-binding" evidence="22">
    <location>
        <begin position="103"/>
        <end position="218"/>
    </location>
</feature>
<dbReference type="GO" id="GO:0046872">
    <property type="term" value="F:metal ion binding"/>
    <property type="evidence" value="ECO:0007669"/>
    <property type="project" value="UniProtKB-KW"/>
</dbReference>
<organism evidence="24 25">
    <name type="scientific">Blepharisma stoltei</name>
    <dbReference type="NCBI Taxonomy" id="1481888"/>
    <lineage>
        <taxon>Eukaryota</taxon>
        <taxon>Sar</taxon>
        <taxon>Alveolata</taxon>
        <taxon>Ciliophora</taxon>
        <taxon>Postciliodesmatophora</taxon>
        <taxon>Heterotrichea</taxon>
        <taxon>Heterotrichida</taxon>
        <taxon>Blepharismidae</taxon>
        <taxon>Blepharisma</taxon>
    </lineage>
</organism>
<dbReference type="PROSITE" id="PS00107">
    <property type="entry name" value="PROTEIN_KINASE_ATP"/>
    <property type="match status" value="1"/>
</dbReference>
<evidence type="ECO:0000256" key="19">
    <source>
        <dbReference type="PROSITE-ProRule" id="PRU10141"/>
    </source>
</evidence>
<dbReference type="FunFam" id="2.60.120.10:FF:000068">
    <property type="entry name" value="cGMP-dependent protein kinase"/>
    <property type="match status" value="1"/>
</dbReference>
<dbReference type="PANTHER" id="PTHR24353">
    <property type="entry name" value="CYCLIC NUCLEOTIDE-DEPENDENT PROTEIN KINASE"/>
    <property type="match status" value="1"/>
</dbReference>
<evidence type="ECO:0000256" key="11">
    <source>
        <dbReference type="ARBA" id="ARBA00022777"/>
    </source>
</evidence>
<dbReference type="Proteomes" id="UP001162131">
    <property type="component" value="Unassembled WGS sequence"/>
</dbReference>
<dbReference type="InterPro" id="IPR008271">
    <property type="entry name" value="Ser/Thr_kinase_AS"/>
</dbReference>
<dbReference type="InterPro" id="IPR000719">
    <property type="entry name" value="Prot_kinase_dom"/>
</dbReference>
<evidence type="ECO:0000259" key="21">
    <source>
        <dbReference type="PROSITE" id="PS50011"/>
    </source>
</evidence>
<dbReference type="Gene3D" id="2.60.120.10">
    <property type="entry name" value="Jelly Rolls"/>
    <property type="match status" value="4"/>
</dbReference>
<keyword evidence="8" id="KW-0808">Transferase</keyword>
<keyword evidence="9" id="KW-0479">Metal-binding</keyword>
<evidence type="ECO:0000256" key="5">
    <source>
        <dbReference type="ARBA" id="ARBA00022490"/>
    </source>
</evidence>
<evidence type="ECO:0000256" key="9">
    <source>
        <dbReference type="ARBA" id="ARBA00022723"/>
    </source>
</evidence>
<evidence type="ECO:0000256" key="1">
    <source>
        <dbReference type="ARBA" id="ARBA00001946"/>
    </source>
</evidence>
<evidence type="ECO:0000256" key="10">
    <source>
        <dbReference type="ARBA" id="ARBA00022741"/>
    </source>
</evidence>
<keyword evidence="12 19" id="KW-0067">ATP-binding</keyword>
<dbReference type="SMART" id="SM00100">
    <property type="entry name" value="cNMP"/>
    <property type="match status" value="3"/>
</dbReference>
<feature type="domain" description="Cyclic nucleotide-binding" evidence="22">
    <location>
        <begin position="221"/>
        <end position="321"/>
    </location>
</feature>
<dbReference type="PROSITE" id="PS00889">
    <property type="entry name" value="CNMP_BINDING_2"/>
    <property type="match status" value="1"/>
</dbReference>
<evidence type="ECO:0000256" key="12">
    <source>
        <dbReference type="ARBA" id="ARBA00022840"/>
    </source>
</evidence>
<dbReference type="GO" id="GO:0030553">
    <property type="term" value="F:cGMP binding"/>
    <property type="evidence" value="ECO:0007669"/>
    <property type="project" value="UniProtKB-KW"/>
</dbReference>
<reference evidence="24" key="1">
    <citation type="submission" date="2021-09" db="EMBL/GenBank/DDBJ databases">
        <authorList>
            <consortium name="AG Swart"/>
            <person name="Singh M."/>
            <person name="Singh A."/>
            <person name="Seah K."/>
            <person name="Emmerich C."/>
        </authorList>
    </citation>
    <scope>NUCLEOTIDE SEQUENCE</scope>
    <source>
        <strain evidence="24">ATCC30299</strain>
    </source>
</reference>
<dbReference type="InterPro" id="IPR017441">
    <property type="entry name" value="Protein_kinase_ATP_BS"/>
</dbReference>
<dbReference type="GO" id="GO:0004692">
    <property type="term" value="F:cGMP-dependent protein kinase activity"/>
    <property type="evidence" value="ECO:0007669"/>
    <property type="project" value="UniProtKB-EC"/>
</dbReference>
<feature type="domain" description="Cyclic nucleotide-binding" evidence="22">
    <location>
        <begin position="465"/>
        <end position="563"/>
    </location>
</feature>